<gene>
    <name evidence="2" type="ORF">DXG03_000897</name>
</gene>
<dbReference type="InterPro" id="IPR053185">
    <property type="entry name" value="SET_domain_protein"/>
</dbReference>
<organism evidence="2 3">
    <name type="scientific">Asterophora parasitica</name>
    <dbReference type="NCBI Taxonomy" id="117018"/>
    <lineage>
        <taxon>Eukaryota</taxon>
        <taxon>Fungi</taxon>
        <taxon>Dikarya</taxon>
        <taxon>Basidiomycota</taxon>
        <taxon>Agaricomycotina</taxon>
        <taxon>Agaricomycetes</taxon>
        <taxon>Agaricomycetidae</taxon>
        <taxon>Agaricales</taxon>
        <taxon>Tricholomatineae</taxon>
        <taxon>Lyophyllaceae</taxon>
        <taxon>Asterophora</taxon>
    </lineage>
</organism>
<evidence type="ECO:0000259" key="1">
    <source>
        <dbReference type="PROSITE" id="PS50280"/>
    </source>
</evidence>
<dbReference type="InterPro" id="IPR001214">
    <property type="entry name" value="SET_dom"/>
</dbReference>
<comment type="caution">
    <text evidence="2">The sequence shown here is derived from an EMBL/GenBank/DDBJ whole genome shotgun (WGS) entry which is preliminary data.</text>
</comment>
<reference evidence="2" key="1">
    <citation type="submission" date="2020-07" db="EMBL/GenBank/DDBJ databases">
        <authorList>
            <person name="Nieuwenhuis M."/>
            <person name="Van De Peppel L.J.J."/>
        </authorList>
    </citation>
    <scope>NUCLEOTIDE SEQUENCE</scope>
    <source>
        <strain evidence="2">AP01</strain>
        <tissue evidence="2">Mycelium</tissue>
    </source>
</reference>
<protein>
    <recommendedName>
        <fullName evidence="1">SET domain-containing protein</fullName>
    </recommendedName>
</protein>
<evidence type="ECO:0000313" key="3">
    <source>
        <dbReference type="Proteomes" id="UP000775547"/>
    </source>
</evidence>
<dbReference type="PANTHER" id="PTHR47332:SF4">
    <property type="entry name" value="SET DOMAIN-CONTAINING PROTEIN 5"/>
    <property type="match status" value="1"/>
</dbReference>
<accession>A0A9P7GA30</accession>
<dbReference type="PROSITE" id="PS50280">
    <property type="entry name" value="SET"/>
    <property type="match status" value="1"/>
</dbReference>
<dbReference type="InterPro" id="IPR046341">
    <property type="entry name" value="SET_dom_sf"/>
</dbReference>
<proteinExistence type="predicted"/>
<dbReference type="OrthoDB" id="5945798at2759"/>
<dbReference type="InterPro" id="IPR011990">
    <property type="entry name" value="TPR-like_helical_dom_sf"/>
</dbReference>
<dbReference type="Proteomes" id="UP000775547">
    <property type="component" value="Unassembled WGS sequence"/>
</dbReference>
<dbReference type="Gene3D" id="1.25.40.10">
    <property type="entry name" value="Tetratricopeptide repeat domain"/>
    <property type="match status" value="1"/>
</dbReference>
<dbReference type="PANTHER" id="PTHR47332">
    <property type="entry name" value="SET DOMAIN-CONTAINING PROTEIN 5"/>
    <property type="match status" value="1"/>
</dbReference>
<dbReference type="AlphaFoldDB" id="A0A9P7GA30"/>
<keyword evidence="3" id="KW-1185">Reference proteome</keyword>
<dbReference type="CDD" id="cd20071">
    <property type="entry name" value="SET_SMYD"/>
    <property type="match status" value="1"/>
</dbReference>
<dbReference type="Gene3D" id="2.170.270.10">
    <property type="entry name" value="SET domain"/>
    <property type="match status" value="1"/>
</dbReference>
<reference evidence="2" key="2">
    <citation type="submission" date="2021-10" db="EMBL/GenBank/DDBJ databases">
        <title>Phylogenomics reveals ancestral predisposition of the termite-cultivated fungus Termitomyces towards a domesticated lifestyle.</title>
        <authorList>
            <person name="Auxier B."/>
            <person name="Grum-Grzhimaylo A."/>
            <person name="Cardenas M.E."/>
            <person name="Lodge J.D."/>
            <person name="Laessoe T."/>
            <person name="Pedersen O."/>
            <person name="Smith M.E."/>
            <person name="Kuyper T.W."/>
            <person name="Franco-Molano E.A."/>
            <person name="Baroni T.J."/>
            <person name="Aanen D.K."/>
        </authorList>
    </citation>
    <scope>NUCLEOTIDE SEQUENCE</scope>
    <source>
        <strain evidence="2">AP01</strain>
        <tissue evidence="2">Mycelium</tissue>
    </source>
</reference>
<dbReference type="SMART" id="SM00317">
    <property type="entry name" value="SET"/>
    <property type="match status" value="1"/>
</dbReference>
<dbReference type="SUPFAM" id="SSF82199">
    <property type="entry name" value="SET domain"/>
    <property type="match status" value="1"/>
</dbReference>
<evidence type="ECO:0000313" key="2">
    <source>
        <dbReference type="EMBL" id="KAG5643465.1"/>
    </source>
</evidence>
<name>A0A9P7GA30_9AGAR</name>
<feature type="domain" description="SET" evidence="1">
    <location>
        <begin position="114"/>
        <end position="286"/>
    </location>
</feature>
<dbReference type="Pfam" id="PF00856">
    <property type="entry name" value="SET"/>
    <property type="match status" value="1"/>
</dbReference>
<dbReference type="EMBL" id="JABCKV010000111">
    <property type="protein sequence ID" value="KAG5643465.1"/>
    <property type="molecule type" value="Genomic_DNA"/>
</dbReference>
<sequence length="410" mass="45186">MKRGFLNTKRVKDSLASYAPPAVPEPRMLKAKLPIGKVEPTLSNYQASENLMEDVDANTTNYADDQVVGTTLPARYFNDEFSDYPDNVTECLFYGGKVKREILATPGFPASVPRPPHVCHSLETSAFGMGVFATRDIKMGDLIMAERPLSVTPAAIPPLDLNFPKGFNPTIDQVVEARMIQYEKLLETSISRMFPENRDALFALHNAHTEDGSGPIFGRIRTNGIGVLSGNGDPHFGSTAVFKDISRLNHSCAPNSTYNFTTASLSMQLRALRDIKQDEEITITYCGIEDSTAERQEALKPYGFQCTCRICSDPGSDARLAKIKASTEFTVRNAREGQQHAEKWLAEIETFGWQGLGQYKKLLAMAMFAAATAGRTDGVRKYFGMMDAWSRAHGGDKVSDLHGLSMGLVF</sequence>